<evidence type="ECO:0000313" key="2">
    <source>
        <dbReference type="EMBL" id="MEM5496153.1"/>
    </source>
</evidence>
<feature type="signal peptide" evidence="1">
    <location>
        <begin position="1"/>
        <end position="21"/>
    </location>
</feature>
<evidence type="ECO:0000256" key="1">
    <source>
        <dbReference type="SAM" id="SignalP"/>
    </source>
</evidence>
<protein>
    <submittedName>
        <fullName evidence="2">Porin</fullName>
    </submittedName>
</protein>
<gene>
    <name evidence="2" type="ORF">WNY77_01960</name>
</gene>
<dbReference type="RefSeq" id="WP_033187404.1">
    <property type="nucleotide sequence ID" value="NZ_JBBMQS010000001.1"/>
</dbReference>
<dbReference type="InterPro" id="IPR032638">
    <property type="entry name" value="Porin_5"/>
</dbReference>
<dbReference type="Proteomes" id="UP001461163">
    <property type="component" value="Unassembled WGS sequence"/>
</dbReference>
<sequence length="349" mass="40370">MGKFMLRVFIALSAVPSVAIASDLDVFGNMILRYEHESQHNNLPDRERLRLIGRLGLKGDINQHWSAQGRLSTGLKNKQNVPAITIAKFNTQPQPDNDVYVERLFMTGKFNLGKSSQAQLYIGKIPWQSKQVTDIFWDRNLHPIGVHLNYQFNEQHQLQFASLKPLDGNSDVIGLMHIMQWNMNYDFRGIKLRISPWLVDYHGQQGARYAKKDTELDNRSLRLSTSVNYKGYKLGVDVGHSLESFSQFDQFNDQKTSLAVQFSQGTLKKMGNYAWHIRYLRVERFGVINEFAQNGTARFATSNLQGFDIRLRRKMNHNWWLGARVSDIRTIKGKDEQGVRVRIEGQYQF</sequence>
<feature type="chain" id="PRO_5046277094" evidence="1">
    <location>
        <begin position="22"/>
        <end position="349"/>
    </location>
</feature>
<dbReference type="EMBL" id="JBBMQS010000001">
    <property type="protein sequence ID" value="MEM5496153.1"/>
    <property type="molecule type" value="Genomic_DNA"/>
</dbReference>
<keyword evidence="3" id="KW-1185">Reference proteome</keyword>
<name>A0ABU9SQK3_9ALTE</name>
<accession>A0ABU9SQK3</accession>
<reference evidence="2 3" key="1">
    <citation type="submission" date="2024-03" db="EMBL/GenBank/DDBJ databases">
        <title>Community enrichment and isolation of bacterial strains for fucoidan degradation.</title>
        <authorList>
            <person name="Sichert A."/>
        </authorList>
    </citation>
    <scope>NUCLEOTIDE SEQUENCE [LARGE SCALE GENOMIC DNA]</scope>
    <source>
        <strain evidence="2 3">AS12</strain>
    </source>
</reference>
<dbReference type="Pfam" id="PF16930">
    <property type="entry name" value="Porin_5"/>
    <property type="match status" value="1"/>
</dbReference>
<keyword evidence="1" id="KW-0732">Signal</keyword>
<comment type="caution">
    <text evidence="2">The sequence shown here is derived from an EMBL/GenBank/DDBJ whole genome shotgun (WGS) entry which is preliminary data.</text>
</comment>
<proteinExistence type="predicted"/>
<evidence type="ECO:0000313" key="3">
    <source>
        <dbReference type="Proteomes" id="UP001461163"/>
    </source>
</evidence>
<organism evidence="2 3">
    <name type="scientific">Paraglaciecola mesophila</name>
    <dbReference type="NCBI Taxonomy" id="197222"/>
    <lineage>
        <taxon>Bacteria</taxon>
        <taxon>Pseudomonadati</taxon>
        <taxon>Pseudomonadota</taxon>
        <taxon>Gammaproteobacteria</taxon>
        <taxon>Alteromonadales</taxon>
        <taxon>Alteromonadaceae</taxon>
        <taxon>Paraglaciecola</taxon>
    </lineage>
</organism>